<evidence type="ECO:0000313" key="2">
    <source>
        <dbReference type="EMBL" id="SPO01617.1"/>
    </source>
</evidence>
<organism evidence="2 3">
    <name type="scientific">Cephalotrichum gorgonifer</name>
    <dbReference type="NCBI Taxonomy" id="2041049"/>
    <lineage>
        <taxon>Eukaryota</taxon>
        <taxon>Fungi</taxon>
        <taxon>Dikarya</taxon>
        <taxon>Ascomycota</taxon>
        <taxon>Pezizomycotina</taxon>
        <taxon>Sordariomycetes</taxon>
        <taxon>Hypocreomycetidae</taxon>
        <taxon>Microascales</taxon>
        <taxon>Microascaceae</taxon>
        <taxon>Cephalotrichum</taxon>
    </lineage>
</organism>
<dbReference type="AlphaFoldDB" id="A0AAE8SUE1"/>
<evidence type="ECO:0008006" key="4">
    <source>
        <dbReference type="Google" id="ProtNLM"/>
    </source>
</evidence>
<reference evidence="2" key="1">
    <citation type="submission" date="2018-03" db="EMBL/GenBank/DDBJ databases">
        <authorList>
            <person name="Guldener U."/>
        </authorList>
    </citation>
    <scope>NUCLEOTIDE SEQUENCE</scope>
</reference>
<keyword evidence="3" id="KW-1185">Reference proteome</keyword>
<name>A0AAE8SUE1_9PEZI</name>
<protein>
    <recommendedName>
        <fullName evidence="4">Alpha/beta-hydrolase</fullName>
    </recommendedName>
</protein>
<dbReference type="EMBL" id="ONZQ02000005">
    <property type="protein sequence ID" value="SPO01617.1"/>
    <property type="molecule type" value="Genomic_DNA"/>
</dbReference>
<dbReference type="InterPro" id="IPR029058">
    <property type="entry name" value="AB_hydrolase_fold"/>
</dbReference>
<dbReference type="Proteomes" id="UP001187682">
    <property type="component" value="Unassembled WGS sequence"/>
</dbReference>
<keyword evidence="1" id="KW-0732">Signal</keyword>
<dbReference type="Gene3D" id="3.40.50.1820">
    <property type="entry name" value="alpha/beta hydrolase"/>
    <property type="match status" value="1"/>
</dbReference>
<feature type="chain" id="PRO_5041961259" description="Alpha/beta-hydrolase" evidence="1">
    <location>
        <begin position="20"/>
        <end position="260"/>
    </location>
</feature>
<evidence type="ECO:0000256" key="1">
    <source>
        <dbReference type="SAM" id="SignalP"/>
    </source>
</evidence>
<accession>A0AAE8SUE1</accession>
<evidence type="ECO:0000313" key="3">
    <source>
        <dbReference type="Proteomes" id="UP001187682"/>
    </source>
</evidence>
<feature type="signal peptide" evidence="1">
    <location>
        <begin position="1"/>
        <end position="19"/>
    </location>
</feature>
<gene>
    <name evidence="2" type="ORF">DNG_04291</name>
</gene>
<sequence>MRTFLACSPALVLIQAATAQVATRYYVDDSLPNHTIFRPEDLGAFDSIPVVVWGNGACSADPVGGHGPFLEELAAWGILVIASGTPGGQGSTTAQTMKEAIDWAVKNAGQGNWANINGSSIAAAGMSCGGIEAYGQNEDDRISAFGIFNSGTLDASKTDATLAAIKTPIFFFLGGQSDIAYENGMRDYKAVPEGLPSWVGNLNVGHGGTYQEPRGGLFGKAGQHYFRWVLRGEQAASSYFLDGGAEADGWATQSKDLDKV</sequence>
<dbReference type="SUPFAM" id="SSF53474">
    <property type="entry name" value="alpha/beta-Hydrolases"/>
    <property type="match status" value="1"/>
</dbReference>
<proteinExistence type="predicted"/>
<comment type="caution">
    <text evidence="2">The sequence shown here is derived from an EMBL/GenBank/DDBJ whole genome shotgun (WGS) entry which is preliminary data.</text>
</comment>